<feature type="transmembrane region" description="Helical" evidence="7">
    <location>
        <begin position="484"/>
        <end position="503"/>
    </location>
</feature>
<feature type="transmembrane region" description="Helical" evidence="7">
    <location>
        <begin position="198"/>
        <end position="218"/>
    </location>
</feature>
<feature type="region of interest" description="Disordered" evidence="6">
    <location>
        <begin position="544"/>
        <end position="568"/>
    </location>
</feature>
<evidence type="ECO:0000256" key="7">
    <source>
        <dbReference type="SAM" id="Phobius"/>
    </source>
</evidence>
<dbReference type="PIRSF" id="PIRSF006060">
    <property type="entry name" value="AA_transporter"/>
    <property type="match status" value="1"/>
</dbReference>
<dbReference type="PANTHER" id="PTHR45649:SF21">
    <property type="entry name" value="TRANSPORTER, PUTATIVE (EUROFUNG)-RELATED"/>
    <property type="match status" value="1"/>
</dbReference>
<feature type="transmembrane region" description="Helical" evidence="7">
    <location>
        <begin position="230"/>
        <end position="250"/>
    </location>
</feature>
<feature type="transmembrane region" description="Helical" evidence="7">
    <location>
        <begin position="418"/>
        <end position="437"/>
    </location>
</feature>
<comment type="subcellular location">
    <subcellularLocation>
        <location evidence="1">Membrane</location>
        <topology evidence="1">Multi-pass membrane protein</topology>
    </subcellularLocation>
</comment>
<keyword evidence="3 7" id="KW-0812">Transmembrane</keyword>
<evidence type="ECO:0000256" key="3">
    <source>
        <dbReference type="ARBA" id="ARBA00022692"/>
    </source>
</evidence>
<proteinExistence type="predicted"/>
<feature type="transmembrane region" description="Helical" evidence="7">
    <location>
        <begin position="50"/>
        <end position="72"/>
    </location>
</feature>
<evidence type="ECO:0000256" key="5">
    <source>
        <dbReference type="ARBA" id="ARBA00023136"/>
    </source>
</evidence>
<feature type="transmembrane region" description="Helical" evidence="7">
    <location>
        <begin position="443"/>
        <end position="464"/>
    </location>
</feature>
<feature type="compositionally biased region" description="Polar residues" evidence="6">
    <location>
        <begin position="545"/>
        <end position="557"/>
    </location>
</feature>
<feature type="transmembrane region" description="Helical" evidence="7">
    <location>
        <begin position="312"/>
        <end position="334"/>
    </location>
</feature>
<comment type="caution">
    <text evidence="8">The sequence shown here is derived from an EMBL/GenBank/DDBJ whole genome shotgun (WGS) entry which is preliminary data.</text>
</comment>
<sequence length="568" mass="61144">MVENTRAMDVKSKAAPTVDPDIAVESGDMELLATLGYKQELRRHYSTTQIFAVAFSIMGLLPSIASTLSFSLPAGPVGMVWVNYFHELQVRALGPCLWMHSISGIDCPLGWLVASMFIFIVGLAMADLASAMPTAGGLYFWTHYFSDEKWKNPLSFVVGYSNTIGLVGGVCSIDYGFATMLLSLVSIARDGKWTASRPVVYATYVACVVVHGLITTFFARIMPKIQTLCIVSNIGLVVATVIALPVGKAMNGGPVNSGSYVFGHVENLTTWPAGWAFMLAWLSPIWTIGAFDSCVHMSEEATHATRAVPLGILWSIGLCGILGFLSLAVIAAVMDTKLDNVLGTAFGQPMAQIYYDALGKPGALGFMAVVAIVQFFMGLSLVLAASRQSWAFSRDGALPFSSFFRHVSKRIRYQPVRMIWGVVAAAIIIGLLCLINNAASSALFSLAVAGNALAWMTPIFARLVWGGDRFHPGEFYTGWLSKPIAVTAIVYLSFAIVLCMFPTLGPAPTPEDMNYTVVINGALWGGALLYYLLYARKFYKGPQATVGQSSSTPSETNLEGLVGEKGVN</sequence>
<feature type="transmembrane region" description="Helical" evidence="7">
    <location>
        <begin position="363"/>
        <end position="384"/>
    </location>
</feature>
<feature type="transmembrane region" description="Helical" evidence="7">
    <location>
        <begin position="270"/>
        <end position="291"/>
    </location>
</feature>
<dbReference type="AlphaFoldDB" id="A0A8H3RFW6"/>
<dbReference type="InterPro" id="IPR002293">
    <property type="entry name" value="AA/rel_permease1"/>
</dbReference>
<evidence type="ECO:0000256" key="6">
    <source>
        <dbReference type="SAM" id="MobiDB-lite"/>
    </source>
</evidence>
<evidence type="ECO:0000256" key="1">
    <source>
        <dbReference type="ARBA" id="ARBA00004141"/>
    </source>
</evidence>
<feature type="transmembrane region" description="Helical" evidence="7">
    <location>
        <begin position="515"/>
        <end position="533"/>
    </location>
</feature>
<dbReference type="Proteomes" id="UP000465221">
    <property type="component" value="Unassembled WGS sequence"/>
</dbReference>
<accession>A0A8H3RFW6</accession>
<keyword evidence="2" id="KW-0813">Transport</keyword>
<evidence type="ECO:0000313" key="8">
    <source>
        <dbReference type="EMBL" id="GFF21995.1"/>
    </source>
</evidence>
<dbReference type="EMBL" id="BLKC01000001">
    <property type="protein sequence ID" value="GFF21995.1"/>
    <property type="molecule type" value="Genomic_DNA"/>
</dbReference>
<keyword evidence="5 7" id="KW-0472">Membrane</keyword>
<gene>
    <name evidence="8" type="ORF">IFM46972_00061</name>
</gene>
<dbReference type="GO" id="GO:0022857">
    <property type="term" value="F:transmembrane transporter activity"/>
    <property type="evidence" value="ECO:0007669"/>
    <property type="project" value="InterPro"/>
</dbReference>
<evidence type="ECO:0000313" key="9">
    <source>
        <dbReference type="Proteomes" id="UP000465221"/>
    </source>
</evidence>
<evidence type="ECO:0000256" key="4">
    <source>
        <dbReference type="ARBA" id="ARBA00022989"/>
    </source>
</evidence>
<reference evidence="8 9" key="1">
    <citation type="submission" date="2020-01" db="EMBL/GenBank/DDBJ databases">
        <title>Draft genome sequence of Aspergillus udagawae IFM 46972.</title>
        <authorList>
            <person name="Takahashi H."/>
            <person name="Yaguchi T."/>
        </authorList>
    </citation>
    <scope>NUCLEOTIDE SEQUENCE [LARGE SCALE GENOMIC DNA]</scope>
    <source>
        <strain evidence="8 9">IFM 46972</strain>
    </source>
</reference>
<dbReference type="GO" id="GO:0016020">
    <property type="term" value="C:membrane"/>
    <property type="evidence" value="ECO:0007669"/>
    <property type="project" value="UniProtKB-SubCell"/>
</dbReference>
<name>A0A8H3RFW6_9EURO</name>
<keyword evidence="4 7" id="KW-1133">Transmembrane helix</keyword>
<evidence type="ECO:0000256" key="2">
    <source>
        <dbReference type="ARBA" id="ARBA00022448"/>
    </source>
</evidence>
<feature type="transmembrane region" description="Helical" evidence="7">
    <location>
        <begin position="154"/>
        <end position="178"/>
    </location>
</feature>
<feature type="transmembrane region" description="Helical" evidence="7">
    <location>
        <begin position="109"/>
        <end position="142"/>
    </location>
</feature>
<organism evidence="8 9">
    <name type="scientific">Aspergillus udagawae</name>
    <dbReference type="NCBI Taxonomy" id="91492"/>
    <lineage>
        <taxon>Eukaryota</taxon>
        <taxon>Fungi</taxon>
        <taxon>Dikarya</taxon>
        <taxon>Ascomycota</taxon>
        <taxon>Pezizomycotina</taxon>
        <taxon>Eurotiomycetes</taxon>
        <taxon>Eurotiomycetidae</taxon>
        <taxon>Eurotiales</taxon>
        <taxon>Aspergillaceae</taxon>
        <taxon>Aspergillus</taxon>
        <taxon>Aspergillus subgen. Fumigati</taxon>
    </lineage>
</organism>
<dbReference type="PANTHER" id="PTHR45649">
    <property type="entry name" value="AMINO-ACID PERMEASE BAT1"/>
    <property type="match status" value="1"/>
</dbReference>
<dbReference type="Gene3D" id="1.20.1740.10">
    <property type="entry name" value="Amino acid/polyamine transporter I"/>
    <property type="match status" value="1"/>
</dbReference>
<protein>
    <submittedName>
        <fullName evidence="8">GABA-specific permease</fullName>
    </submittedName>
</protein>
<dbReference type="Pfam" id="PF13520">
    <property type="entry name" value="AA_permease_2"/>
    <property type="match status" value="1"/>
</dbReference>